<protein>
    <submittedName>
        <fullName evidence="7">Similar to Frmd4a: FERM domain-containing protein 4A (Mus musculus)</fullName>
    </submittedName>
</protein>
<feature type="region of interest" description="Disordered" evidence="5">
    <location>
        <begin position="471"/>
        <end position="496"/>
    </location>
</feature>
<comment type="subcellular location">
    <subcellularLocation>
        <location evidence="1">Cytoplasm</location>
    </subcellularLocation>
</comment>
<sequence>MAESEQKSRIETNTASASRLQWLRQRREALEEKLARKNNELKNLCIDEAELTGILPPEIPLDPGESPPFFRRRVGTSFAYPQNLINKLKSSEAEESALELERQVQTSIATAAFAICSDSSESKAVRRKHRSVYQQAQRRIKELDTRLTFIRLSYGQLPRRPNIAESTPWQSSIFSDDTALPDWLNEGSVIGGGSSSKSSRSDGIHDLNENSDIYILGNQQHRVSTYSHDSDEVSLHHKHPQLPERTYRMISNKEDTTPNLWPKRQSEVPYYNQRQLSSTYKQPSPRYHHYYHQSQLSPSNISETLPSSQSVGANIETTGKYELTTNQYRSRLPYYPSDPFVHVSSNENFEQIPPVLHERNSMQDKLIKRNNHQSMPPISRRQEFASSADSWVINGDEILWPGVNSEYQQQQQQQQHQQQHPDRFGSIDRRKYAGNINYQANTLDPGQGLMTLGPQVGGLKPVQTKFVKQSNVTGFSSSQNNPKYLGSNTKGPARPERLNLSQSRTLLRTQSLGSVETWHQDDNKSITPVVETTAAITLPSPTAGSVFHSIVEGSPGPDTRNSYRDSEKEWYETSIDLDYSKPPATLSQTLKNLEIPAESNTRLSSSKSINGDAFEPSNFASPDNKLATDGRTIIHPGKYQPYKEVTKPFEMSDFYKYSTKFRKKVEPGINTQPKNLNNNNNNNNSNCSNNNVNINGIDSESVENNMGFTRQRISTPHVPLVQARINPAQTILPCQSHIAR</sequence>
<feature type="coiled-coil region" evidence="4">
    <location>
        <begin position="20"/>
        <end position="47"/>
    </location>
</feature>
<feature type="non-terminal residue" evidence="7">
    <location>
        <position position="740"/>
    </location>
</feature>
<dbReference type="OrthoDB" id="10063592at2759"/>
<name>A0A8J2HM44_COTCN</name>
<dbReference type="PANTHER" id="PTHR46079:SF2">
    <property type="entry name" value="FERM DOMAIN-CONTAINING PROTEIN"/>
    <property type="match status" value="1"/>
</dbReference>
<feature type="compositionally biased region" description="Polar residues" evidence="5">
    <location>
        <begin position="471"/>
        <end position="490"/>
    </location>
</feature>
<evidence type="ECO:0000256" key="2">
    <source>
        <dbReference type="ARBA" id="ARBA00022490"/>
    </source>
</evidence>
<feature type="region of interest" description="Disordered" evidence="5">
    <location>
        <begin position="668"/>
        <end position="692"/>
    </location>
</feature>
<dbReference type="Pfam" id="PF11819">
    <property type="entry name" value="CUPID"/>
    <property type="match status" value="1"/>
</dbReference>
<dbReference type="AlphaFoldDB" id="A0A8J2HM44"/>
<gene>
    <name evidence="7" type="ORF">HICCMSTLAB_LOCUS10342</name>
</gene>
<keyword evidence="3 4" id="KW-0175">Coiled coil</keyword>
<dbReference type="GO" id="GO:0005737">
    <property type="term" value="C:cytoplasm"/>
    <property type="evidence" value="ECO:0007669"/>
    <property type="project" value="UniProtKB-SubCell"/>
</dbReference>
<evidence type="ECO:0000313" key="8">
    <source>
        <dbReference type="Proteomes" id="UP000786811"/>
    </source>
</evidence>
<dbReference type="InterPro" id="IPR047176">
    <property type="entry name" value="FRMD4A/B"/>
</dbReference>
<dbReference type="GO" id="GO:0090162">
    <property type="term" value="P:establishment of epithelial cell polarity"/>
    <property type="evidence" value="ECO:0007669"/>
    <property type="project" value="InterPro"/>
</dbReference>
<dbReference type="Proteomes" id="UP000786811">
    <property type="component" value="Unassembled WGS sequence"/>
</dbReference>
<proteinExistence type="predicted"/>
<reference evidence="7" key="1">
    <citation type="submission" date="2021-04" db="EMBL/GenBank/DDBJ databases">
        <authorList>
            <person name="Chebbi M.A.C M."/>
        </authorList>
    </citation>
    <scope>NUCLEOTIDE SEQUENCE</scope>
</reference>
<feature type="domain" description="Cytohesin Ubiquitin Protein Inducing" evidence="6">
    <location>
        <begin position="4"/>
        <end position="123"/>
    </location>
</feature>
<evidence type="ECO:0000256" key="4">
    <source>
        <dbReference type="SAM" id="Coils"/>
    </source>
</evidence>
<evidence type="ECO:0000256" key="3">
    <source>
        <dbReference type="ARBA" id="ARBA00023054"/>
    </source>
</evidence>
<evidence type="ECO:0000256" key="1">
    <source>
        <dbReference type="ARBA" id="ARBA00004496"/>
    </source>
</evidence>
<comment type="caution">
    <text evidence="7">The sequence shown here is derived from an EMBL/GenBank/DDBJ whole genome shotgun (WGS) entry which is preliminary data.</text>
</comment>
<dbReference type="EMBL" id="CAJNRD030001122">
    <property type="protein sequence ID" value="CAG5101269.1"/>
    <property type="molecule type" value="Genomic_DNA"/>
</dbReference>
<evidence type="ECO:0000259" key="6">
    <source>
        <dbReference type="Pfam" id="PF11819"/>
    </source>
</evidence>
<organism evidence="7 8">
    <name type="scientific">Cotesia congregata</name>
    <name type="common">Parasitoid wasp</name>
    <name type="synonym">Apanteles congregatus</name>
    <dbReference type="NCBI Taxonomy" id="51543"/>
    <lineage>
        <taxon>Eukaryota</taxon>
        <taxon>Metazoa</taxon>
        <taxon>Ecdysozoa</taxon>
        <taxon>Arthropoda</taxon>
        <taxon>Hexapoda</taxon>
        <taxon>Insecta</taxon>
        <taxon>Pterygota</taxon>
        <taxon>Neoptera</taxon>
        <taxon>Endopterygota</taxon>
        <taxon>Hymenoptera</taxon>
        <taxon>Apocrita</taxon>
        <taxon>Ichneumonoidea</taxon>
        <taxon>Braconidae</taxon>
        <taxon>Microgastrinae</taxon>
        <taxon>Cotesia</taxon>
    </lineage>
</organism>
<accession>A0A8J2HM44</accession>
<evidence type="ECO:0000256" key="5">
    <source>
        <dbReference type="SAM" id="MobiDB-lite"/>
    </source>
</evidence>
<dbReference type="InterPro" id="IPR021774">
    <property type="entry name" value="CUPID"/>
</dbReference>
<keyword evidence="2" id="KW-0963">Cytoplasm</keyword>
<dbReference type="PANTHER" id="PTHR46079">
    <property type="entry name" value="FERM DOMAIN-CONTAINING PROTEIN 4"/>
    <property type="match status" value="1"/>
</dbReference>
<feature type="compositionally biased region" description="Low complexity" evidence="5">
    <location>
        <begin position="675"/>
        <end position="692"/>
    </location>
</feature>
<keyword evidence="8" id="KW-1185">Reference proteome</keyword>
<evidence type="ECO:0000313" key="7">
    <source>
        <dbReference type="EMBL" id="CAG5101269.1"/>
    </source>
</evidence>